<dbReference type="PATRIC" id="fig|1234595.3.peg.1827"/>
<organism evidence="6 7">
    <name type="scientific">Pacificimonas flava</name>
    <dbReference type="NCBI Taxonomy" id="1234595"/>
    <lineage>
        <taxon>Bacteria</taxon>
        <taxon>Pseudomonadati</taxon>
        <taxon>Pseudomonadota</taxon>
        <taxon>Alphaproteobacteria</taxon>
        <taxon>Sphingomonadales</taxon>
        <taxon>Sphingosinicellaceae</taxon>
        <taxon>Pacificimonas</taxon>
    </lineage>
</organism>
<dbReference type="Pfam" id="PF17384">
    <property type="entry name" value="DUF150_C"/>
    <property type="match status" value="1"/>
</dbReference>
<keyword evidence="7" id="KW-1185">Reference proteome</keyword>
<evidence type="ECO:0000256" key="1">
    <source>
        <dbReference type="ARBA" id="ARBA00022490"/>
    </source>
</evidence>
<dbReference type="PANTHER" id="PTHR33867">
    <property type="entry name" value="RIBOSOME MATURATION FACTOR RIMP"/>
    <property type="match status" value="1"/>
</dbReference>
<evidence type="ECO:0000256" key="3">
    <source>
        <dbReference type="HAMAP-Rule" id="MF_01077"/>
    </source>
</evidence>
<gene>
    <name evidence="3" type="primary">rimP</name>
    <name evidence="6" type="ORF">C725_1824</name>
</gene>
<evidence type="ECO:0000259" key="5">
    <source>
        <dbReference type="Pfam" id="PF17384"/>
    </source>
</evidence>
<dbReference type="PANTHER" id="PTHR33867:SF1">
    <property type="entry name" value="RIBOSOME MATURATION FACTOR RIMP"/>
    <property type="match status" value="1"/>
</dbReference>
<dbReference type="SUPFAM" id="SSF75420">
    <property type="entry name" value="YhbC-like, N-terminal domain"/>
    <property type="match status" value="1"/>
</dbReference>
<dbReference type="Gene3D" id="2.30.30.180">
    <property type="entry name" value="Ribosome maturation factor RimP, C-terminal domain"/>
    <property type="match status" value="1"/>
</dbReference>
<dbReference type="RefSeq" id="WP_008602079.1">
    <property type="nucleotide sequence ID" value="NZ_AMRV01000005.1"/>
</dbReference>
<dbReference type="Proteomes" id="UP000011717">
    <property type="component" value="Unassembled WGS sequence"/>
</dbReference>
<dbReference type="Pfam" id="PF02576">
    <property type="entry name" value="RimP_N"/>
    <property type="match status" value="1"/>
</dbReference>
<reference evidence="6 7" key="1">
    <citation type="journal article" date="2013" name="Genome Announc.">
        <title>Draft Genome Sequence of Strain JLT2015T, Belonging to the Family Sphingomonadaceae of the Alphaproteobacteria.</title>
        <authorList>
            <person name="Tang K."/>
            <person name="Liu K."/>
            <person name="Li S."/>
            <person name="Jiao N."/>
        </authorList>
    </citation>
    <scope>NUCLEOTIDE SEQUENCE [LARGE SCALE GENOMIC DNA]</scope>
    <source>
        <strain evidence="6 7">JLT2015</strain>
    </source>
</reference>
<dbReference type="InterPro" id="IPR028998">
    <property type="entry name" value="RimP_C"/>
</dbReference>
<dbReference type="Gene3D" id="3.30.300.70">
    <property type="entry name" value="RimP-like superfamily, N-terminal"/>
    <property type="match status" value="1"/>
</dbReference>
<name>M2T8E9_9SPHN</name>
<keyword evidence="2 3" id="KW-0690">Ribosome biogenesis</keyword>
<sequence length="171" mass="18759">MANIAAIHELIEPIVREQGFDLVRVKMINTEVGPTLQVMAEDPATGQMLIDQCTTLSRAISEMLDEEDPIEEEYSLEVSSPGIDRPLTRAKDYALWAGHKVKIGLTEPMDGRKKFQGTLLGLETADGGEAVRVKLEDGSGEDVLLPMNRIDSAKLVLTDELLAATQPQQMN</sequence>
<evidence type="ECO:0000313" key="6">
    <source>
        <dbReference type="EMBL" id="EMD82784.1"/>
    </source>
</evidence>
<dbReference type="GO" id="GO:0006412">
    <property type="term" value="P:translation"/>
    <property type="evidence" value="ECO:0007669"/>
    <property type="project" value="TreeGrafter"/>
</dbReference>
<accession>M2T8E9</accession>
<dbReference type="SUPFAM" id="SSF74942">
    <property type="entry name" value="YhbC-like, C-terminal domain"/>
    <property type="match status" value="1"/>
</dbReference>
<keyword evidence="1 3" id="KW-0963">Cytoplasm</keyword>
<dbReference type="InterPro" id="IPR003728">
    <property type="entry name" value="Ribosome_maturation_RimP"/>
</dbReference>
<dbReference type="CDD" id="cd01734">
    <property type="entry name" value="YlxS_C"/>
    <property type="match status" value="1"/>
</dbReference>
<dbReference type="InterPro" id="IPR036847">
    <property type="entry name" value="RimP_C_sf"/>
</dbReference>
<protein>
    <recommendedName>
        <fullName evidence="3">Ribosome maturation factor RimP</fullName>
    </recommendedName>
</protein>
<evidence type="ECO:0000259" key="4">
    <source>
        <dbReference type="Pfam" id="PF02576"/>
    </source>
</evidence>
<comment type="subcellular location">
    <subcellularLocation>
        <location evidence="3">Cytoplasm</location>
    </subcellularLocation>
</comment>
<dbReference type="InterPro" id="IPR035956">
    <property type="entry name" value="RimP_N_sf"/>
</dbReference>
<dbReference type="HAMAP" id="MF_01077">
    <property type="entry name" value="RimP"/>
    <property type="match status" value="1"/>
</dbReference>
<comment type="function">
    <text evidence="3">Required for maturation of 30S ribosomal subunits.</text>
</comment>
<dbReference type="GO" id="GO:0005829">
    <property type="term" value="C:cytosol"/>
    <property type="evidence" value="ECO:0007669"/>
    <property type="project" value="TreeGrafter"/>
</dbReference>
<dbReference type="AlphaFoldDB" id="M2T8E9"/>
<feature type="domain" description="Ribosome maturation factor RimP N-terminal" evidence="4">
    <location>
        <begin position="10"/>
        <end position="84"/>
    </location>
</feature>
<comment type="similarity">
    <text evidence="3">Belongs to the RimP family.</text>
</comment>
<dbReference type="InterPro" id="IPR028989">
    <property type="entry name" value="RimP_N"/>
</dbReference>
<evidence type="ECO:0000313" key="7">
    <source>
        <dbReference type="Proteomes" id="UP000011717"/>
    </source>
</evidence>
<dbReference type="OrthoDB" id="9805006at2"/>
<evidence type="ECO:0000256" key="2">
    <source>
        <dbReference type="ARBA" id="ARBA00022517"/>
    </source>
</evidence>
<proteinExistence type="inferred from homology"/>
<dbReference type="EMBL" id="AMRV01000005">
    <property type="protein sequence ID" value="EMD82784.1"/>
    <property type="molecule type" value="Genomic_DNA"/>
</dbReference>
<feature type="domain" description="Ribosome maturation factor RimP C-terminal" evidence="5">
    <location>
        <begin position="87"/>
        <end position="158"/>
    </location>
</feature>
<comment type="caution">
    <text evidence="6">The sequence shown here is derived from an EMBL/GenBank/DDBJ whole genome shotgun (WGS) entry which is preliminary data.</text>
</comment>
<dbReference type="FunFam" id="3.30.300.70:FF:000001">
    <property type="entry name" value="Ribosome maturation factor RimP"/>
    <property type="match status" value="1"/>
</dbReference>
<dbReference type="GO" id="GO:0000028">
    <property type="term" value="P:ribosomal small subunit assembly"/>
    <property type="evidence" value="ECO:0007669"/>
    <property type="project" value="TreeGrafter"/>
</dbReference>
<dbReference type="NCBIfam" id="NF000932">
    <property type="entry name" value="PRK00092.2-5"/>
    <property type="match status" value="1"/>
</dbReference>